<dbReference type="PROSITE" id="PS51257">
    <property type="entry name" value="PROKAR_LIPOPROTEIN"/>
    <property type="match status" value="1"/>
</dbReference>
<dbReference type="PANTHER" id="PTHR42912">
    <property type="entry name" value="METHYLTRANSFERASE"/>
    <property type="match status" value="1"/>
</dbReference>
<dbReference type="AlphaFoldDB" id="A0A7S0AWC0"/>
<protein>
    <recommendedName>
        <fullName evidence="1">Methyltransferase type 11 domain-containing protein</fullName>
    </recommendedName>
</protein>
<dbReference type="InterPro" id="IPR050508">
    <property type="entry name" value="Methyltransf_Superfamily"/>
</dbReference>
<organism evidence="2">
    <name type="scientific">Pyrodinium bahamense</name>
    <dbReference type="NCBI Taxonomy" id="73915"/>
    <lineage>
        <taxon>Eukaryota</taxon>
        <taxon>Sar</taxon>
        <taxon>Alveolata</taxon>
        <taxon>Dinophyceae</taxon>
        <taxon>Gonyaulacales</taxon>
        <taxon>Pyrocystaceae</taxon>
        <taxon>Pyrodinium</taxon>
    </lineage>
</organism>
<dbReference type="Gene3D" id="3.40.50.150">
    <property type="entry name" value="Vaccinia Virus protein VP39"/>
    <property type="match status" value="1"/>
</dbReference>
<dbReference type="GO" id="GO:0008757">
    <property type="term" value="F:S-adenosylmethionine-dependent methyltransferase activity"/>
    <property type="evidence" value="ECO:0007669"/>
    <property type="project" value="InterPro"/>
</dbReference>
<proteinExistence type="predicted"/>
<reference evidence="2" key="1">
    <citation type="submission" date="2021-01" db="EMBL/GenBank/DDBJ databases">
        <authorList>
            <person name="Corre E."/>
            <person name="Pelletier E."/>
            <person name="Niang G."/>
            <person name="Scheremetjew M."/>
            <person name="Finn R."/>
            <person name="Kale V."/>
            <person name="Holt S."/>
            <person name="Cochrane G."/>
            <person name="Meng A."/>
            <person name="Brown T."/>
            <person name="Cohen L."/>
        </authorList>
    </citation>
    <scope>NUCLEOTIDE SEQUENCE</scope>
    <source>
        <strain evidence="2">Pbaha01</strain>
    </source>
</reference>
<name>A0A7S0AWC0_9DINO</name>
<evidence type="ECO:0000259" key="1">
    <source>
        <dbReference type="Pfam" id="PF08241"/>
    </source>
</evidence>
<dbReference type="Pfam" id="PF08241">
    <property type="entry name" value="Methyltransf_11"/>
    <property type="match status" value="1"/>
</dbReference>
<accession>A0A7S0AWC0</accession>
<dbReference type="InterPro" id="IPR029063">
    <property type="entry name" value="SAM-dependent_MTases_sf"/>
</dbReference>
<gene>
    <name evidence="2" type="ORF">PBAH0796_LOCUS22696</name>
</gene>
<sequence length="254" mass="28065">MASAARGVGLALGAAGVSCAVAYAGTQLLISPPAPRQCPSERCRRDTFEQLAPKWDATVRSDEFLAGISRWRRRLLQHASGDVLEVAVGSGRNFSYYGKAKVQSVTCIDFSRAMLEIADSKRAELAPIPLRLKLATSQKMDFQDCSFDTVVDTFGVCSFEEPLESLREMRRVVKEDGQVLLLEHGASSWELVQGLLNRSSQRHVEKFGCYPNRNIVGLVQAAGLHIVTDERKHFGTTYLLICKRAPPPQEPNDK</sequence>
<dbReference type="PANTHER" id="PTHR42912:SF80">
    <property type="entry name" value="METHYLTRANSFERASE DOMAIN-CONTAINING PROTEIN"/>
    <property type="match status" value="1"/>
</dbReference>
<feature type="domain" description="Methyltransferase type 11" evidence="1">
    <location>
        <begin position="84"/>
        <end position="180"/>
    </location>
</feature>
<dbReference type="SUPFAM" id="SSF53335">
    <property type="entry name" value="S-adenosyl-L-methionine-dependent methyltransferases"/>
    <property type="match status" value="1"/>
</dbReference>
<dbReference type="EMBL" id="HBEG01037194">
    <property type="protein sequence ID" value="CAD8376197.1"/>
    <property type="molecule type" value="Transcribed_RNA"/>
</dbReference>
<evidence type="ECO:0000313" key="2">
    <source>
        <dbReference type="EMBL" id="CAD8376197.1"/>
    </source>
</evidence>
<dbReference type="CDD" id="cd02440">
    <property type="entry name" value="AdoMet_MTases"/>
    <property type="match status" value="1"/>
</dbReference>
<dbReference type="InterPro" id="IPR013216">
    <property type="entry name" value="Methyltransf_11"/>
</dbReference>